<feature type="transmembrane region" description="Helical" evidence="6">
    <location>
        <begin position="121"/>
        <end position="145"/>
    </location>
</feature>
<feature type="transmembrane region" description="Helical" evidence="6">
    <location>
        <begin position="575"/>
        <end position="597"/>
    </location>
</feature>
<dbReference type="PANTHER" id="PTHR43243">
    <property type="entry name" value="INNER MEMBRANE TRANSPORTER YGJI-RELATED"/>
    <property type="match status" value="1"/>
</dbReference>
<evidence type="ECO:0000313" key="9">
    <source>
        <dbReference type="Proteomes" id="UP000321570"/>
    </source>
</evidence>
<feature type="transmembrane region" description="Helical" evidence="6">
    <location>
        <begin position="263"/>
        <end position="285"/>
    </location>
</feature>
<proteinExistence type="predicted"/>
<organism evidence="8 9">
    <name type="scientific">Hymenolepis diminuta</name>
    <name type="common">Rat tapeworm</name>
    <dbReference type="NCBI Taxonomy" id="6216"/>
    <lineage>
        <taxon>Eukaryota</taxon>
        <taxon>Metazoa</taxon>
        <taxon>Spiralia</taxon>
        <taxon>Lophotrochozoa</taxon>
        <taxon>Platyhelminthes</taxon>
        <taxon>Cestoda</taxon>
        <taxon>Eucestoda</taxon>
        <taxon>Cyclophyllidea</taxon>
        <taxon>Hymenolepididae</taxon>
        <taxon>Hymenolepis</taxon>
    </lineage>
</organism>
<evidence type="ECO:0000256" key="3">
    <source>
        <dbReference type="ARBA" id="ARBA00022692"/>
    </source>
</evidence>
<dbReference type="InterPro" id="IPR002293">
    <property type="entry name" value="AA/rel_permease1"/>
</dbReference>
<dbReference type="InterPro" id="IPR029485">
    <property type="entry name" value="CAT_C"/>
</dbReference>
<dbReference type="Pfam" id="PF13520">
    <property type="entry name" value="AA_permease_2"/>
    <property type="match status" value="1"/>
</dbReference>
<feature type="transmembrane region" description="Helical" evidence="6">
    <location>
        <begin position="355"/>
        <end position="374"/>
    </location>
</feature>
<dbReference type="GO" id="GO:0015171">
    <property type="term" value="F:amino acid transmembrane transporter activity"/>
    <property type="evidence" value="ECO:0007669"/>
    <property type="project" value="TreeGrafter"/>
</dbReference>
<evidence type="ECO:0000256" key="4">
    <source>
        <dbReference type="ARBA" id="ARBA00022989"/>
    </source>
</evidence>
<dbReference type="PANTHER" id="PTHR43243:SF4">
    <property type="entry name" value="CATIONIC AMINO ACID TRANSPORTER 4"/>
    <property type="match status" value="1"/>
</dbReference>
<dbReference type="EMBL" id="CABIJS010000388">
    <property type="protein sequence ID" value="VUZ50667.1"/>
    <property type="molecule type" value="Genomic_DNA"/>
</dbReference>
<keyword evidence="2" id="KW-0813">Transport</keyword>
<protein>
    <recommendedName>
        <fullName evidence="7">Cationic amino acid transporter C-terminal domain-containing protein</fullName>
    </recommendedName>
</protein>
<dbReference type="Gene3D" id="1.20.1740.10">
    <property type="entry name" value="Amino acid/polyamine transporter I"/>
    <property type="match status" value="2"/>
</dbReference>
<feature type="transmembrane region" description="Helical" evidence="6">
    <location>
        <begin position="635"/>
        <end position="655"/>
    </location>
</feature>
<dbReference type="Proteomes" id="UP000321570">
    <property type="component" value="Unassembled WGS sequence"/>
</dbReference>
<feature type="transmembrane region" description="Helical" evidence="6">
    <location>
        <begin position="59"/>
        <end position="77"/>
    </location>
</feature>
<evidence type="ECO:0000256" key="6">
    <source>
        <dbReference type="SAM" id="Phobius"/>
    </source>
</evidence>
<evidence type="ECO:0000313" key="8">
    <source>
        <dbReference type="EMBL" id="VUZ50667.1"/>
    </source>
</evidence>
<evidence type="ECO:0000256" key="5">
    <source>
        <dbReference type="ARBA" id="ARBA00023136"/>
    </source>
</evidence>
<keyword evidence="3 6" id="KW-0812">Transmembrane</keyword>
<feature type="transmembrane region" description="Helical" evidence="6">
    <location>
        <begin position="215"/>
        <end position="236"/>
    </location>
</feature>
<feature type="transmembrane region" description="Helical" evidence="6">
    <location>
        <begin position="432"/>
        <end position="451"/>
    </location>
</feature>
<feature type="transmembrane region" description="Helical" evidence="6">
    <location>
        <begin position="306"/>
        <end position="330"/>
    </location>
</feature>
<dbReference type="Pfam" id="PF13906">
    <property type="entry name" value="AA_permease_C"/>
    <property type="match status" value="1"/>
</dbReference>
<accession>A0A564YTR1</accession>
<feature type="transmembrane region" description="Helical" evidence="6">
    <location>
        <begin position="544"/>
        <end position="563"/>
    </location>
</feature>
<gene>
    <name evidence="8" type="ORF">WMSIL1_LOCUS9543</name>
</gene>
<feature type="transmembrane region" description="Helical" evidence="6">
    <location>
        <begin position="89"/>
        <end position="109"/>
    </location>
</feature>
<sequence>MSNNGALNTDSKSKNRKRGCCGNYCEELNRKIFQKKPINIDLGQLLRTQLNRCLRTVDLVGYGIAAMLGGTIFVLTGTIARYKSGPATFLAYILAGLIAALNAVTYAELSCRFPKAGSTYTYVYVLLGELPAFLAGWSILLEYILSIATVARGWSSSLNALTRGAITNWTDLTVGSLDEPNGFFAEQLDFIAAALVIIVVVTTCFGMEKSAWLNLAFTAVNVGVLTLVAIFMLVYANPNLLLVPLPTNITWKPILSQDTLTEFLPYGMTGLIAGTATCFNAFIGFDMMSMCAEEVKDPGKSIPRANVISVVIVTLLLSTATLALIMYVPWYVLDVGAPFLVAMEGGPGDSATRTVLFYVVGVGCLIGIFSNLLTSSLGAPRILYAMGQDGLVFSGFSKIADPFKTPLIASIPVALIAALLTLVFSISSLAEFMCLGTLIAYSMCSLGILILRYRPAPEKLIGIAQIPETSEYAEMDEEKAELGRKLAGDIGESQSPSTLPSYSIYDFPGASNIGKPGYLKEKWAKILPLSMVKSMTQNREPGQVVQISLCCFVFIVFLLHFTVLIAPSTVIDGWVYWRITGAIIFFIGILCCLWVFSIHVQFRGPRLNLFRLPMVPFLPCMTVVFNTILISQLSWMTWVRFAIWIVIGSLLYFAYGVCHSNPTDDTETDNLLEVKD</sequence>
<keyword evidence="4 6" id="KW-1133">Transmembrane helix</keyword>
<keyword evidence="5 6" id="KW-0472">Membrane</keyword>
<dbReference type="GO" id="GO:0005886">
    <property type="term" value="C:plasma membrane"/>
    <property type="evidence" value="ECO:0007669"/>
    <property type="project" value="TreeGrafter"/>
</dbReference>
<feature type="transmembrane region" description="Helical" evidence="6">
    <location>
        <begin position="190"/>
        <end position="208"/>
    </location>
</feature>
<feature type="transmembrane region" description="Helical" evidence="6">
    <location>
        <begin position="609"/>
        <end position="629"/>
    </location>
</feature>
<dbReference type="AlphaFoldDB" id="A0A564YTR1"/>
<feature type="domain" description="Cationic amino acid transporter C-terminal" evidence="7">
    <location>
        <begin position="610"/>
        <end position="660"/>
    </location>
</feature>
<name>A0A564YTR1_HYMDI</name>
<evidence type="ECO:0000259" key="7">
    <source>
        <dbReference type="Pfam" id="PF13906"/>
    </source>
</evidence>
<reference evidence="8 9" key="1">
    <citation type="submission" date="2019-07" db="EMBL/GenBank/DDBJ databases">
        <authorList>
            <person name="Jastrzebski P J."/>
            <person name="Paukszto L."/>
            <person name="Jastrzebski P J."/>
        </authorList>
    </citation>
    <scope>NUCLEOTIDE SEQUENCE [LARGE SCALE GENOMIC DNA]</scope>
    <source>
        <strain evidence="8 9">WMS-il1</strain>
    </source>
</reference>
<evidence type="ECO:0000256" key="2">
    <source>
        <dbReference type="ARBA" id="ARBA00022448"/>
    </source>
</evidence>
<feature type="transmembrane region" description="Helical" evidence="6">
    <location>
        <begin position="407"/>
        <end position="426"/>
    </location>
</feature>
<comment type="subcellular location">
    <subcellularLocation>
        <location evidence="1">Membrane</location>
        <topology evidence="1">Multi-pass membrane protein</topology>
    </subcellularLocation>
</comment>
<keyword evidence="9" id="KW-1185">Reference proteome</keyword>
<evidence type="ECO:0000256" key="1">
    <source>
        <dbReference type="ARBA" id="ARBA00004141"/>
    </source>
</evidence>